<reference evidence="2 3" key="1">
    <citation type="submission" date="2019-05" db="EMBL/GenBank/DDBJ databases">
        <title>Another draft genome of Portunus trituberculatus and its Hox gene families provides insights of decapod evolution.</title>
        <authorList>
            <person name="Jeong J.-H."/>
            <person name="Song I."/>
            <person name="Kim S."/>
            <person name="Choi T."/>
            <person name="Kim D."/>
            <person name="Ryu S."/>
            <person name="Kim W."/>
        </authorList>
    </citation>
    <scope>NUCLEOTIDE SEQUENCE [LARGE SCALE GENOMIC DNA]</scope>
    <source>
        <tissue evidence="2">Muscle</tissue>
    </source>
</reference>
<dbReference type="Proteomes" id="UP000324222">
    <property type="component" value="Unassembled WGS sequence"/>
</dbReference>
<protein>
    <submittedName>
        <fullName evidence="2">Uncharacterized protein</fullName>
    </submittedName>
</protein>
<sequence length="66" mass="7190">MRPSEALPDQETTVRGTCGGEYSSLLRPEDDVSRARGKGDHLLGLQWERALAGVDGVPRPHADQSF</sequence>
<accession>A0A5B7HI22</accession>
<name>A0A5B7HI22_PORTR</name>
<evidence type="ECO:0000313" key="3">
    <source>
        <dbReference type="Proteomes" id="UP000324222"/>
    </source>
</evidence>
<evidence type="ECO:0000313" key="2">
    <source>
        <dbReference type="EMBL" id="MPC68498.1"/>
    </source>
</evidence>
<evidence type="ECO:0000256" key="1">
    <source>
        <dbReference type="SAM" id="MobiDB-lite"/>
    </source>
</evidence>
<keyword evidence="3" id="KW-1185">Reference proteome</keyword>
<organism evidence="2 3">
    <name type="scientific">Portunus trituberculatus</name>
    <name type="common">Swimming crab</name>
    <name type="synonym">Neptunus trituberculatus</name>
    <dbReference type="NCBI Taxonomy" id="210409"/>
    <lineage>
        <taxon>Eukaryota</taxon>
        <taxon>Metazoa</taxon>
        <taxon>Ecdysozoa</taxon>
        <taxon>Arthropoda</taxon>
        <taxon>Crustacea</taxon>
        <taxon>Multicrustacea</taxon>
        <taxon>Malacostraca</taxon>
        <taxon>Eumalacostraca</taxon>
        <taxon>Eucarida</taxon>
        <taxon>Decapoda</taxon>
        <taxon>Pleocyemata</taxon>
        <taxon>Brachyura</taxon>
        <taxon>Eubrachyura</taxon>
        <taxon>Portunoidea</taxon>
        <taxon>Portunidae</taxon>
        <taxon>Portuninae</taxon>
        <taxon>Portunus</taxon>
    </lineage>
</organism>
<gene>
    <name evidence="2" type="ORF">E2C01_062701</name>
</gene>
<comment type="caution">
    <text evidence="2">The sequence shown here is derived from an EMBL/GenBank/DDBJ whole genome shotgun (WGS) entry which is preliminary data.</text>
</comment>
<feature type="region of interest" description="Disordered" evidence="1">
    <location>
        <begin position="1"/>
        <end position="36"/>
    </location>
</feature>
<feature type="compositionally biased region" description="Basic and acidic residues" evidence="1">
    <location>
        <begin position="27"/>
        <end position="36"/>
    </location>
</feature>
<dbReference type="AlphaFoldDB" id="A0A5B7HI22"/>
<proteinExistence type="predicted"/>
<dbReference type="EMBL" id="VSRR010027945">
    <property type="protein sequence ID" value="MPC68498.1"/>
    <property type="molecule type" value="Genomic_DNA"/>
</dbReference>